<evidence type="ECO:0000313" key="7">
    <source>
        <dbReference type="EMBL" id="CCF56691.1"/>
    </source>
</evidence>
<dbReference type="PANTHER" id="PTHR46910:SF12">
    <property type="entry name" value="REGULATORY PROTEIN CAT8"/>
    <property type="match status" value="1"/>
</dbReference>
<dbReference type="SUPFAM" id="SSF57701">
    <property type="entry name" value="Zn2/Cys6 DNA-binding domain"/>
    <property type="match status" value="1"/>
</dbReference>
<feature type="compositionally biased region" description="Basic and acidic residues" evidence="5">
    <location>
        <begin position="1223"/>
        <end position="1236"/>
    </location>
</feature>
<keyword evidence="1" id="KW-0479">Metal-binding</keyword>
<dbReference type="GO" id="GO:0000978">
    <property type="term" value="F:RNA polymerase II cis-regulatory region sequence-specific DNA binding"/>
    <property type="evidence" value="ECO:0007669"/>
    <property type="project" value="EnsemblFungi"/>
</dbReference>
<dbReference type="CDD" id="cd00067">
    <property type="entry name" value="GAL4"/>
    <property type="match status" value="1"/>
</dbReference>
<dbReference type="KEGG" id="kaf:KAFR_0B03950"/>
<dbReference type="InterPro" id="IPR007219">
    <property type="entry name" value="XnlR_reg_dom"/>
</dbReference>
<dbReference type="RefSeq" id="XP_003955826.1">
    <property type="nucleotide sequence ID" value="XM_003955777.1"/>
</dbReference>
<dbReference type="InParanoid" id="H2AQP1"/>
<dbReference type="PANTHER" id="PTHR46910">
    <property type="entry name" value="TRANSCRIPTION FACTOR PDR1"/>
    <property type="match status" value="1"/>
</dbReference>
<name>H2AQP1_KAZAF</name>
<dbReference type="InterPro" id="IPR036864">
    <property type="entry name" value="Zn2-C6_fun-type_DNA-bd_sf"/>
</dbReference>
<gene>
    <name evidence="7" type="primary">KAFR0B03950</name>
    <name evidence="7" type="ORF">KAFR_0B03950</name>
</gene>
<evidence type="ECO:0000256" key="1">
    <source>
        <dbReference type="ARBA" id="ARBA00022723"/>
    </source>
</evidence>
<dbReference type="Pfam" id="PF04082">
    <property type="entry name" value="Fungal_trans"/>
    <property type="match status" value="1"/>
</dbReference>
<dbReference type="HOGENOM" id="CLU_004300_1_0_1"/>
<dbReference type="InterPro" id="IPR001138">
    <property type="entry name" value="Zn2Cys6_DnaBD"/>
</dbReference>
<evidence type="ECO:0000259" key="6">
    <source>
        <dbReference type="PROSITE" id="PS50048"/>
    </source>
</evidence>
<evidence type="ECO:0000313" key="8">
    <source>
        <dbReference type="Proteomes" id="UP000005220"/>
    </source>
</evidence>
<feature type="compositionally biased region" description="Polar residues" evidence="5">
    <location>
        <begin position="876"/>
        <end position="887"/>
    </location>
</feature>
<dbReference type="SMART" id="SM00906">
    <property type="entry name" value="Fungal_trans"/>
    <property type="match status" value="1"/>
</dbReference>
<dbReference type="GeneID" id="13883230"/>
<feature type="coiled-coil region" evidence="4">
    <location>
        <begin position="75"/>
        <end position="102"/>
    </location>
</feature>
<dbReference type="EMBL" id="HE650822">
    <property type="protein sequence ID" value="CCF56691.1"/>
    <property type="molecule type" value="Genomic_DNA"/>
</dbReference>
<dbReference type="eggNOG" id="ENOG502QTKQ">
    <property type="taxonomic scope" value="Eukaryota"/>
</dbReference>
<dbReference type="SMART" id="SM00066">
    <property type="entry name" value="GAL4"/>
    <property type="match status" value="1"/>
</dbReference>
<dbReference type="AlphaFoldDB" id="H2AQP1"/>
<organism evidence="7 8">
    <name type="scientific">Kazachstania africana (strain ATCC 22294 / BCRC 22015 / CBS 2517 / CECT 1963 / NBRC 1671 / NRRL Y-8276)</name>
    <name type="common">Yeast</name>
    <name type="synonym">Kluyveromyces africanus</name>
    <dbReference type="NCBI Taxonomy" id="1071382"/>
    <lineage>
        <taxon>Eukaryota</taxon>
        <taxon>Fungi</taxon>
        <taxon>Dikarya</taxon>
        <taxon>Ascomycota</taxon>
        <taxon>Saccharomycotina</taxon>
        <taxon>Saccharomycetes</taxon>
        <taxon>Saccharomycetales</taxon>
        <taxon>Saccharomycetaceae</taxon>
        <taxon>Kazachstania</taxon>
    </lineage>
</organism>
<feature type="region of interest" description="Disordered" evidence="5">
    <location>
        <begin position="1"/>
        <end position="26"/>
    </location>
</feature>
<keyword evidence="4" id="KW-0175">Coiled coil</keyword>
<accession>H2AQP1</accession>
<dbReference type="InterPro" id="IPR050987">
    <property type="entry name" value="AtrR-like"/>
</dbReference>
<feature type="region of interest" description="Disordered" evidence="5">
    <location>
        <begin position="1217"/>
        <end position="1246"/>
    </location>
</feature>
<dbReference type="GO" id="GO:0006351">
    <property type="term" value="P:DNA-templated transcription"/>
    <property type="evidence" value="ECO:0007669"/>
    <property type="project" value="InterPro"/>
</dbReference>
<dbReference type="PROSITE" id="PS50048">
    <property type="entry name" value="ZN2_CY6_FUNGAL_2"/>
    <property type="match status" value="1"/>
</dbReference>
<evidence type="ECO:0000256" key="3">
    <source>
        <dbReference type="ARBA" id="ARBA00023242"/>
    </source>
</evidence>
<dbReference type="FunCoup" id="H2AQP1">
    <property type="interactions" value="288"/>
</dbReference>
<feature type="domain" description="Zn(2)-C6 fungal-type" evidence="6">
    <location>
        <begin position="31"/>
        <end position="61"/>
    </location>
</feature>
<dbReference type="Proteomes" id="UP000005220">
    <property type="component" value="Chromosome 2"/>
</dbReference>
<evidence type="ECO:0000256" key="5">
    <source>
        <dbReference type="SAM" id="MobiDB-lite"/>
    </source>
</evidence>
<dbReference type="GO" id="GO:0001228">
    <property type="term" value="F:DNA-binding transcription activator activity, RNA polymerase II-specific"/>
    <property type="evidence" value="ECO:0007669"/>
    <property type="project" value="EnsemblFungi"/>
</dbReference>
<feature type="region of interest" description="Disordered" evidence="5">
    <location>
        <begin position="871"/>
        <end position="894"/>
    </location>
</feature>
<dbReference type="GO" id="GO:0008270">
    <property type="term" value="F:zinc ion binding"/>
    <property type="evidence" value="ECO:0007669"/>
    <property type="project" value="InterPro"/>
</dbReference>
<dbReference type="GO" id="GO:0045722">
    <property type="term" value="P:positive regulation of gluconeogenesis"/>
    <property type="evidence" value="ECO:0007669"/>
    <property type="project" value="EnsemblFungi"/>
</dbReference>
<protein>
    <recommendedName>
        <fullName evidence="6">Zn(2)-C6 fungal-type domain-containing protein</fullName>
    </recommendedName>
</protein>
<feature type="region of interest" description="Disordered" evidence="5">
    <location>
        <begin position="1082"/>
        <end position="1104"/>
    </location>
</feature>
<reference evidence="7 8" key="1">
    <citation type="journal article" date="2011" name="Proc. Natl. Acad. Sci. U.S.A.">
        <title>Evolutionary erosion of yeast sex chromosomes by mating-type switching accidents.</title>
        <authorList>
            <person name="Gordon J.L."/>
            <person name="Armisen D."/>
            <person name="Proux-Wera E."/>
            <person name="Oheigeartaigh S.S."/>
            <person name="Byrne K.P."/>
            <person name="Wolfe K.H."/>
        </authorList>
    </citation>
    <scope>NUCLEOTIDE SEQUENCE [LARGE SCALE GENOMIC DNA]</scope>
    <source>
        <strain evidence="8">ATCC 22294 / BCRC 22015 / CBS 2517 / CECT 1963 / NBRC 1671 / NRRL Y-8276</strain>
    </source>
</reference>
<dbReference type="PROSITE" id="PS00463">
    <property type="entry name" value="ZN2_CY6_FUNGAL_1"/>
    <property type="match status" value="1"/>
</dbReference>
<proteinExistence type="predicted"/>
<dbReference type="GO" id="GO:2000876">
    <property type="term" value="P:positive regulation of glyoxylate cycle"/>
    <property type="evidence" value="ECO:0007669"/>
    <property type="project" value="EnsemblFungi"/>
</dbReference>
<feature type="compositionally biased region" description="Basic and acidic residues" evidence="5">
    <location>
        <begin position="1"/>
        <end position="18"/>
    </location>
</feature>
<sequence>MVKKEPGSSDPRKQDSDVNHPSSSNYRVTQACDRCRSKKTRCDGRKPQCSQCAAVGFECKVSDKLIRKAYPRGYTESIEERVRELEAENRRLLALCDLKEQQISLVAKYSSNKSNILPTDRCIIELNSDSDCTNNIKGELNKDRQNDVTTIPNSLPLNISQTNLYLLNQTQKKAELNNGNKMFQQNQSNVSTSSSSSPFFANKLNSNGTIRSPESNTTVSPLESHTKNLKSNIRNNNTTTTTHVCDGICCTDKLHPQPVATNYNDPTSISFEQSEAPGLVAAKALKSINNQEEATQLAILVSLSVPRSTEEILFIPQLLAKIRQVHGFTSKQCLYTVSLLSSLKNSLPSPKSDFLMDNSQNSLLLKNTNIWQINDLNVFFTDLLKFNISNDSKTSTLLSFDDIDDLTNLYFNHWSNLIPVLNEEEFFNRYNNFKIQCQSFIQGNQSNNLRDYKFFGCFLMVMCQMGLLIKLKEHKSNNSLFKILTYYHQLTYILPKNPVYDFATTSIKSVQLLALLLFYHLNMGNIEQIYELRGNIISMAHQLRLHRCPSAVLTGSGSTMQKLEQSNRRLLFWTIYYLDVFSSLQLGVPRLLKDYEIECALPVDNTTTMDAIDGTSIKLEGTVSQISLTLFRFAKVLGNIVDSIFKRNMSTSISRQVALIHENALDNWRSRLPEQFQFKLDVNGTINLNDLDTENSDTIFLIVFYFLAKCMIHLPVCSTKVDLEDKVTETGNDVIYNDRFSTSYVSLQQSTNTMLNALRMIRDKYLPMPFNVSRTLTRFTLISAKGSLDYIKGGSLFIDNKKLLLDCVQDIEANRKLDLPGIISWHSLKLLDLTLNLFLQNSNTKPEKIEKLLQKKLNYYNKLMGKPLVKNLPIQKRTNQNKGNNNDEPSRKKVKKELENDINSLHPILIDNEGVTPSDAAPLINKTNSNTNNPVVTTQNEFAEALQVDPILNSDYYQFSNLDLATLFNSDKLNKINSHHGSSINLIDQKPFNDSLIPKFSQVNTASNSTLNMEQLLRNQGKFNISPNIFSPNFQSKENLLGNSKVNNNLLYSNLKNNSNNQSLTTMMMLLNNEIPFSSINSNTGESGVNKQNANATENDNVETINFKQDLTNKNESGNMLSTENYLSDFSYIIDGSLGLAPLLANPFKPTGENNLVNVSSIETTGQCINPKVLSSQSSDANKDDTDLNLENGAVQRRPRRYNGNFGLGGTGMNSNFSVSDLLRPDDQKKREKETLNDLFNWQNSD</sequence>
<dbReference type="CDD" id="cd15485">
    <property type="entry name" value="ZIP_Cat8"/>
    <property type="match status" value="1"/>
</dbReference>
<dbReference type="CDD" id="cd12148">
    <property type="entry name" value="fungal_TF_MHR"/>
    <property type="match status" value="1"/>
</dbReference>
<evidence type="ECO:0000256" key="2">
    <source>
        <dbReference type="ARBA" id="ARBA00022833"/>
    </source>
</evidence>
<dbReference type="Pfam" id="PF00172">
    <property type="entry name" value="Zn_clus"/>
    <property type="match status" value="1"/>
</dbReference>
<keyword evidence="8" id="KW-1185">Reference proteome</keyword>
<dbReference type="OrthoDB" id="1924787at2759"/>
<evidence type="ECO:0000256" key="4">
    <source>
        <dbReference type="SAM" id="Coils"/>
    </source>
</evidence>
<dbReference type="Gene3D" id="4.10.240.10">
    <property type="entry name" value="Zn(2)-C6 fungal-type DNA-binding domain"/>
    <property type="match status" value="1"/>
</dbReference>
<keyword evidence="2" id="KW-0862">Zinc</keyword>
<keyword evidence="3" id="KW-0539">Nucleus</keyword>